<feature type="transmembrane region" description="Helical" evidence="1">
    <location>
        <begin position="88"/>
        <end position="106"/>
    </location>
</feature>
<feature type="transmembrane region" description="Helical" evidence="1">
    <location>
        <begin position="25"/>
        <end position="45"/>
    </location>
</feature>
<feature type="transmembrane region" description="Helical" evidence="1">
    <location>
        <begin position="51"/>
        <end position="68"/>
    </location>
</feature>
<keyword evidence="1" id="KW-0472">Membrane</keyword>
<dbReference type="AlphaFoldDB" id="A0A5D0QX15"/>
<dbReference type="EMBL" id="VSKL01000002">
    <property type="protein sequence ID" value="TYB73730.1"/>
    <property type="molecule type" value="Genomic_DNA"/>
</dbReference>
<keyword evidence="1" id="KW-0812">Transmembrane</keyword>
<keyword evidence="1" id="KW-1133">Transmembrane helix</keyword>
<feature type="transmembrane region" description="Helical" evidence="1">
    <location>
        <begin position="169"/>
        <end position="190"/>
    </location>
</feature>
<gene>
    <name evidence="3" type="ORF">ES675_08775</name>
</gene>
<proteinExistence type="predicted"/>
<organism evidence="3 4">
    <name type="scientific">Bizionia algoritergicola</name>
    <dbReference type="NCBI Taxonomy" id="291187"/>
    <lineage>
        <taxon>Bacteria</taxon>
        <taxon>Pseudomonadati</taxon>
        <taxon>Bacteroidota</taxon>
        <taxon>Flavobacteriia</taxon>
        <taxon>Flavobacteriales</taxon>
        <taxon>Flavobacteriaceae</taxon>
        <taxon>Bizionia</taxon>
    </lineage>
</organism>
<name>A0A5D0QX15_9FLAO</name>
<dbReference type="RefSeq" id="WP_066254780.1">
    <property type="nucleotide sequence ID" value="NZ_VSKL01000002.1"/>
</dbReference>
<sequence>MRFKRTYVKFKNSAFRNFIRRHEKYAPLLFFIGGFIFDTLTLGRIDRVYDLTVLSLHMTFLTTVLYLFNLAEDGKWIGTFLERFQEYFPLAVQFSFGGLSSAYVIYFSRSVSMSKTISFFVILVSLLLANEVLKRRISNKYLQFGIYFFISFTFFAFMIPVVFKEMSTTIFIISGLLSLSITLGLIILVYVKSPSTKAEISITKVIGLVLTLYISINLFYYFNLIPPVPLALDEGIVAHSVQKENGNYLVTYERDDWYIFWRDHRLEFIQQPDEKVFVFTSIFAPTAIKKAIFHRWKWYNNTTEAWEETDKIGFDITGGRNAGFRGYTFKNNVKPGTWQVDVITEEELVLGVIDFEIIINPDLRPKRVVQRKF</sequence>
<protein>
    <submittedName>
        <fullName evidence="3">DUF2914 domain-containing protein</fullName>
    </submittedName>
</protein>
<evidence type="ECO:0000259" key="2">
    <source>
        <dbReference type="Pfam" id="PF11141"/>
    </source>
</evidence>
<feature type="transmembrane region" description="Helical" evidence="1">
    <location>
        <begin position="141"/>
        <end position="163"/>
    </location>
</feature>
<feature type="domain" description="DUF2914" evidence="2">
    <location>
        <begin position="290"/>
        <end position="357"/>
    </location>
</feature>
<evidence type="ECO:0000313" key="3">
    <source>
        <dbReference type="EMBL" id="TYB73730.1"/>
    </source>
</evidence>
<feature type="transmembrane region" description="Helical" evidence="1">
    <location>
        <begin position="202"/>
        <end position="222"/>
    </location>
</feature>
<reference evidence="3 4" key="1">
    <citation type="submission" date="2019-08" db="EMBL/GenBank/DDBJ databases">
        <title>Genomes of Antarctic Bizionia species.</title>
        <authorList>
            <person name="Bowman J.P."/>
        </authorList>
    </citation>
    <scope>NUCLEOTIDE SEQUENCE [LARGE SCALE GENOMIC DNA]</scope>
    <source>
        <strain evidence="3 4">APA-1</strain>
    </source>
</reference>
<evidence type="ECO:0000256" key="1">
    <source>
        <dbReference type="SAM" id="Phobius"/>
    </source>
</evidence>
<dbReference type="OrthoDB" id="9779877at2"/>
<comment type="caution">
    <text evidence="3">The sequence shown here is derived from an EMBL/GenBank/DDBJ whole genome shotgun (WGS) entry which is preliminary data.</text>
</comment>
<dbReference type="Pfam" id="PF11141">
    <property type="entry name" value="DUF2914"/>
    <property type="match status" value="1"/>
</dbReference>
<dbReference type="InterPro" id="IPR022606">
    <property type="entry name" value="DUF2914"/>
</dbReference>
<evidence type="ECO:0000313" key="4">
    <source>
        <dbReference type="Proteomes" id="UP000324358"/>
    </source>
</evidence>
<accession>A0A5D0QX15</accession>
<feature type="transmembrane region" description="Helical" evidence="1">
    <location>
        <begin position="112"/>
        <end position="129"/>
    </location>
</feature>
<dbReference type="Proteomes" id="UP000324358">
    <property type="component" value="Unassembled WGS sequence"/>
</dbReference>
<keyword evidence="4" id="KW-1185">Reference proteome</keyword>